<feature type="region of interest" description="Disordered" evidence="1">
    <location>
        <begin position="93"/>
        <end position="172"/>
    </location>
</feature>
<feature type="region of interest" description="Disordered" evidence="1">
    <location>
        <begin position="611"/>
        <end position="643"/>
    </location>
</feature>
<dbReference type="SUPFAM" id="SSF56112">
    <property type="entry name" value="Protein kinase-like (PK-like)"/>
    <property type="match status" value="1"/>
</dbReference>
<dbReference type="EMBL" id="JAQQWK010000014">
    <property type="protein sequence ID" value="KAK8016860.1"/>
    <property type="molecule type" value="Genomic_DNA"/>
</dbReference>
<organism evidence="3 4">
    <name type="scientific">Apiospora rasikravindrae</name>
    <dbReference type="NCBI Taxonomy" id="990691"/>
    <lineage>
        <taxon>Eukaryota</taxon>
        <taxon>Fungi</taxon>
        <taxon>Dikarya</taxon>
        <taxon>Ascomycota</taxon>
        <taxon>Pezizomycotina</taxon>
        <taxon>Sordariomycetes</taxon>
        <taxon>Xylariomycetidae</taxon>
        <taxon>Amphisphaeriales</taxon>
        <taxon>Apiosporaceae</taxon>
        <taxon>Apiospora</taxon>
    </lineage>
</organism>
<dbReference type="Proteomes" id="UP001444661">
    <property type="component" value="Unassembled WGS sequence"/>
</dbReference>
<feature type="compositionally biased region" description="Acidic residues" evidence="1">
    <location>
        <begin position="135"/>
        <end position="150"/>
    </location>
</feature>
<feature type="region of interest" description="Disordered" evidence="1">
    <location>
        <begin position="274"/>
        <end position="311"/>
    </location>
</feature>
<feature type="domain" description="Protein kinase" evidence="2">
    <location>
        <begin position="81"/>
        <end position="456"/>
    </location>
</feature>
<comment type="caution">
    <text evidence="3">The sequence shown here is derived from an EMBL/GenBank/DDBJ whole genome shotgun (WGS) entry which is preliminary data.</text>
</comment>
<evidence type="ECO:0000313" key="3">
    <source>
        <dbReference type="EMBL" id="KAK8016860.1"/>
    </source>
</evidence>
<dbReference type="InterPro" id="IPR011009">
    <property type="entry name" value="Kinase-like_dom_sf"/>
</dbReference>
<evidence type="ECO:0000313" key="4">
    <source>
        <dbReference type="Proteomes" id="UP001444661"/>
    </source>
</evidence>
<keyword evidence="4" id="KW-1185">Reference proteome</keyword>
<feature type="compositionally biased region" description="Acidic residues" evidence="1">
    <location>
        <begin position="283"/>
        <end position="296"/>
    </location>
</feature>
<evidence type="ECO:0000259" key="2">
    <source>
        <dbReference type="PROSITE" id="PS50011"/>
    </source>
</evidence>
<dbReference type="PROSITE" id="PS50011">
    <property type="entry name" value="PROTEIN_KINASE_DOM"/>
    <property type="match status" value="1"/>
</dbReference>
<feature type="compositionally biased region" description="Low complexity" evidence="1">
    <location>
        <begin position="615"/>
        <end position="627"/>
    </location>
</feature>
<protein>
    <recommendedName>
        <fullName evidence="2">Protein kinase domain-containing protein</fullName>
    </recommendedName>
</protein>
<dbReference type="InterPro" id="IPR000719">
    <property type="entry name" value="Prot_kinase_dom"/>
</dbReference>
<proteinExistence type="predicted"/>
<feature type="compositionally biased region" description="Basic and acidic residues" evidence="1">
    <location>
        <begin position="301"/>
        <end position="311"/>
    </location>
</feature>
<reference evidence="3 4" key="1">
    <citation type="submission" date="2023-01" db="EMBL/GenBank/DDBJ databases">
        <title>Analysis of 21 Apiospora genomes using comparative genomics revels a genus with tremendous synthesis potential of carbohydrate active enzymes and secondary metabolites.</title>
        <authorList>
            <person name="Sorensen T."/>
        </authorList>
    </citation>
    <scope>NUCLEOTIDE SEQUENCE [LARGE SCALE GENOMIC DNA]</scope>
    <source>
        <strain evidence="3 4">CBS 33761</strain>
    </source>
</reference>
<accession>A0ABR1RPH4</accession>
<gene>
    <name evidence="3" type="ORF">PG993_015049</name>
</gene>
<sequence>MAQSLSTPYNDIGIYLPYHNCGHGNQWAHEEKLYADGFLLVEAVSRNEFVVQSLGNGKLYLNKLLQGGGKDFVGPRPPELKVSTSPAGAGVNFGVGYAGDPQNKPVPDRSREPGWWRAEDSDVTAETDATQSSREDEETEDGEGDDEDWMPEQHDVKMRGGGGDDDDGKEEKPWWHDIMAEGEDEEEEEATRDLEFLLAPDEPFFTKLMFWQKLRDAPDDVPVYSLYFEHSNGGTLADVRDAYRAARRRVPEHFIWHVAAQLCEALAHLYHYSDTDDNRVPDSDPDSEAEEEEEESGAGSEGERGEGERERPTVYHRNLFAANVAVHYRSPKGGPKPRGERTNAFPEIRLGGFGRAFIEGDPIQHVRPRAWDGDAEDAFPEEWEDVAALGTILRELATTHIIAPHPELSSGAVANHINRIRVGCANGVEYGRSSARYDPQSRPYTKDLIKVLHAFEWTGMTEHPDLRLCDARADGSFGYQDLPPMRWIAHKLGPMAQGIVAFQDRLMSHSSSSSAREDDPEAHSYRNLDVSWTKPSRLMPFVCSDHASALGAARLKRVQALLGPWEEVRGAAYEFVKVNFPSPKVSLVLSAKRKGAPEREKLPPQLEAALREPTAAAAAAISSSGSPDGDGDRSGGLKRARHH</sequence>
<feature type="compositionally biased region" description="Basic and acidic residues" evidence="1">
    <location>
        <begin position="106"/>
        <end position="120"/>
    </location>
</feature>
<name>A0ABR1RPH4_9PEZI</name>
<evidence type="ECO:0000256" key="1">
    <source>
        <dbReference type="SAM" id="MobiDB-lite"/>
    </source>
</evidence>